<proteinExistence type="inferred from homology"/>
<dbReference type="Gene3D" id="3.30.420.40">
    <property type="match status" value="2"/>
</dbReference>
<dbReference type="EMBL" id="RZNZ01000014">
    <property type="protein sequence ID" value="KAA8818597.1"/>
    <property type="molecule type" value="Genomic_DNA"/>
</dbReference>
<dbReference type="SUPFAM" id="SSF46785">
    <property type="entry name" value="Winged helix' DNA-binding domain"/>
    <property type="match status" value="1"/>
</dbReference>
<dbReference type="Proteomes" id="UP000374630">
    <property type="component" value="Unassembled WGS sequence"/>
</dbReference>
<dbReference type="InterPro" id="IPR000600">
    <property type="entry name" value="ROK"/>
</dbReference>
<evidence type="ECO:0000313" key="6">
    <source>
        <dbReference type="Proteomes" id="UP000374630"/>
    </source>
</evidence>
<comment type="caution">
    <text evidence="4">The sequence shown here is derived from an EMBL/GenBank/DDBJ whole genome shotgun (WGS) entry which is preliminary data.</text>
</comment>
<gene>
    <name evidence="4" type="ORF">EM848_06750</name>
    <name evidence="3" type="ORF">EMO90_09465</name>
</gene>
<dbReference type="Proteomes" id="UP000345527">
    <property type="component" value="Unassembled WGS sequence"/>
</dbReference>
<feature type="region of interest" description="Disordered" evidence="2">
    <location>
        <begin position="77"/>
        <end position="106"/>
    </location>
</feature>
<evidence type="ECO:0000256" key="1">
    <source>
        <dbReference type="ARBA" id="ARBA00006479"/>
    </source>
</evidence>
<evidence type="ECO:0000256" key="2">
    <source>
        <dbReference type="SAM" id="MobiDB-lite"/>
    </source>
</evidence>
<feature type="compositionally biased region" description="Low complexity" evidence="2">
    <location>
        <begin position="77"/>
        <end position="86"/>
    </location>
</feature>
<dbReference type="InterPro" id="IPR036390">
    <property type="entry name" value="WH_DNA-bd_sf"/>
</dbReference>
<comment type="similarity">
    <text evidence="1">Belongs to the ROK (NagC/XylR) family.</text>
</comment>
<evidence type="ECO:0000313" key="4">
    <source>
        <dbReference type="EMBL" id="KAA8823052.1"/>
    </source>
</evidence>
<sequence>MHNESNSARKGIGMTYETLPHWFSGSPLTHTVARDIMQYGPIARTAIAQMHGLSQGTVSRITSDLMHWGVIRETGAATGTGEATAGDGRLPYGFEPKQRTGERGRPQTALEIVSDGHVFAGVKLHDRMATGILTDARCRQLGDAITVPCDDSHADAVAEAIGGLVEALRSSARAQGLPDPQAMGVAIGGYVTEAGNPVEAPFLHWHAEVDLAAMLDDRCGVPTGVFNDIDSLLLHELWFGEAIGLPRCAMVTIGAGVGYGLAEDGRIVGAQDRTYGLAGHLLVDPDGPACFAGLNHRGCAQCLINDSLADEYSKAIGSSSSYDDYAAAARRGVPQARQLLMREAYRLGVLIGLAANLTMPVKVLVAGEGAPLAAVEMESIRRGVREFRPSQAPDVRFAMLPGGWERWAAGAATQIIARFVG</sequence>
<dbReference type="InterPro" id="IPR043129">
    <property type="entry name" value="ATPase_NBD"/>
</dbReference>
<dbReference type="SUPFAM" id="SSF53067">
    <property type="entry name" value="Actin-like ATPase domain"/>
    <property type="match status" value="1"/>
</dbReference>
<dbReference type="InterPro" id="IPR036388">
    <property type="entry name" value="WH-like_DNA-bd_sf"/>
</dbReference>
<keyword evidence="6" id="KW-1185">Reference proteome</keyword>
<evidence type="ECO:0000313" key="5">
    <source>
        <dbReference type="Proteomes" id="UP000345527"/>
    </source>
</evidence>
<protein>
    <submittedName>
        <fullName evidence="4">ROK family transcriptional regulator</fullName>
    </submittedName>
</protein>
<dbReference type="PANTHER" id="PTHR18964">
    <property type="entry name" value="ROK (REPRESSOR, ORF, KINASE) FAMILY"/>
    <property type="match status" value="1"/>
</dbReference>
<dbReference type="EMBL" id="RZOA01000012">
    <property type="protein sequence ID" value="KAA8823052.1"/>
    <property type="molecule type" value="Genomic_DNA"/>
</dbReference>
<feature type="compositionally biased region" description="Basic and acidic residues" evidence="2">
    <location>
        <begin position="96"/>
        <end position="105"/>
    </location>
</feature>
<dbReference type="PANTHER" id="PTHR18964:SF149">
    <property type="entry name" value="BIFUNCTIONAL UDP-N-ACETYLGLUCOSAMINE 2-EPIMERASE_N-ACETYLMANNOSAMINE KINASE"/>
    <property type="match status" value="1"/>
</dbReference>
<dbReference type="AlphaFoldDB" id="A0A5J5DTA4"/>
<reference evidence="5 6" key="1">
    <citation type="journal article" date="2019" name="Syst. Appl. Microbiol.">
        <title>Characterization of Bifidobacterium species in feaces of the Egyptian fruit bat: Description of B. vespertilionis sp. nov. and B. rousetti sp. nov.</title>
        <authorList>
            <person name="Modesto M."/>
            <person name="Satti M."/>
            <person name="Watanabe K."/>
            <person name="Puglisi E."/>
            <person name="Morelli L."/>
            <person name="Huang C.-H."/>
            <person name="Liou J.-S."/>
            <person name="Miyashita M."/>
            <person name="Tamura T."/>
            <person name="Saito S."/>
            <person name="Mori K."/>
            <person name="Huang L."/>
            <person name="Sciavilla P."/>
            <person name="Sandri C."/>
            <person name="Spiezio C."/>
            <person name="Vitali F."/>
            <person name="Cavalieri D."/>
            <person name="Perpetuini G."/>
            <person name="Tofalo R."/>
            <person name="Bonetti A."/>
            <person name="Arita M."/>
            <person name="Mattarelli P."/>
        </authorList>
    </citation>
    <scope>NUCLEOTIDE SEQUENCE [LARGE SCALE GENOMIC DNA]</scope>
    <source>
        <strain evidence="3 6">RST16</strain>
        <strain evidence="4 5">RST8</strain>
    </source>
</reference>
<organism evidence="4 5">
    <name type="scientific">Bifidobacterium vespertilionis</name>
    <dbReference type="NCBI Taxonomy" id="2562524"/>
    <lineage>
        <taxon>Bacteria</taxon>
        <taxon>Bacillati</taxon>
        <taxon>Actinomycetota</taxon>
        <taxon>Actinomycetes</taxon>
        <taxon>Bifidobacteriales</taxon>
        <taxon>Bifidobacteriaceae</taxon>
        <taxon>Bifidobacterium</taxon>
    </lineage>
</organism>
<dbReference type="Pfam" id="PF00480">
    <property type="entry name" value="ROK"/>
    <property type="match status" value="1"/>
</dbReference>
<dbReference type="Gene3D" id="1.10.10.10">
    <property type="entry name" value="Winged helix-like DNA-binding domain superfamily/Winged helix DNA-binding domain"/>
    <property type="match status" value="1"/>
</dbReference>
<dbReference type="OrthoDB" id="3464494at2"/>
<evidence type="ECO:0000313" key="3">
    <source>
        <dbReference type="EMBL" id="KAA8818597.1"/>
    </source>
</evidence>
<accession>A0A5J5DTA4</accession>
<name>A0A5J5DTA4_9BIFI</name>